<evidence type="ECO:0000259" key="2">
    <source>
        <dbReference type="Pfam" id="PF26604"/>
    </source>
</evidence>
<feature type="domain" description="CBU-0592-like" evidence="2">
    <location>
        <begin position="10"/>
        <end position="81"/>
    </location>
</feature>
<dbReference type="NCBIfam" id="NF047864">
    <property type="entry name" value="CBU_0592_membra"/>
    <property type="match status" value="1"/>
</dbReference>
<dbReference type="RefSeq" id="WP_062544464.1">
    <property type="nucleotide sequence ID" value="NZ_CP012643.1"/>
</dbReference>
<dbReference type="InterPro" id="IPR058058">
    <property type="entry name" value="CBU_0592-like"/>
</dbReference>
<dbReference type="Pfam" id="PF26604">
    <property type="entry name" value="CBU_0592"/>
    <property type="match status" value="1"/>
</dbReference>
<dbReference type="EMBL" id="CP012643">
    <property type="protein sequence ID" value="ALI99936.1"/>
    <property type="molecule type" value="Genomic_DNA"/>
</dbReference>
<feature type="transmembrane region" description="Helical" evidence="1">
    <location>
        <begin position="12"/>
        <end position="32"/>
    </location>
</feature>
<accession>A0A0N7HWQ9</accession>
<dbReference type="Gene3D" id="1.20.1280.290">
    <property type="match status" value="1"/>
</dbReference>
<dbReference type="PATRIC" id="fig|512763.3.peg.3154"/>
<evidence type="ECO:0000313" key="4">
    <source>
        <dbReference type="Proteomes" id="UP000061382"/>
    </source>
</evidence>
<evidence type="ECO:0000256" key="1">
    <source>
        <dbReference type="SAM" id="Phobius"/>
    </source>
</evidence>
<sequence>MLSLQKYLREAIGWAGAFFSLTAFSLNSLNVISSQSMEYLLMNVIGCFLLILYGVSKKAYASWVLNSIWLLITAIALIKVFLA</sequence>
<gene>
    <name evidence="3" type="ORF">DC20_14345</name>
</gene>
<organism evidence="3 4">
    <name type="scientific">Rufibacter tibetensis</name>
    <dbReference type="NCBI Taxonomy" id="512763"/>
    <lineage>
        <taxon>Bacteria</taxon>
        <taxon>Pseudomonadati</taxon>
        <taxon>Bacteroidota</taxon>
        <taxon>Cytophagia</taxon>
        <taxon>Cytophagales</taxon>
        <taxon>Hymenobacteraceae</taxon>
        <taxon>Rufibacter</taxon>
    </lineage>
</organism>
<dbReference type="KEGG" id="rti:DC20_14345"/>
<dbReference type="AlphaFoldDB" id="A0A0N7HWQ9"/>
<evidence type="ECO:0000313" key="3">
    <source>
        <dbReference type="EMBL" id="ALI99936.1"/>
    </source>
</evidence>
<dbReference type="OrthoDB" id="853565at2"/>
<dbReference type="Proteomes" id="UP000061382">
    <property type="component" value="Chromosome"/>
</dbReference>
<name>A0A0N7HWQ9_9BACT</name>
<keyword evidence="1" id="KW-1133">Transmembrane helix</keyword>
<proteinExistence type="predicted"/>
<keyword evidence="1" id="KW-0812">Transmembrane</keyword>
<protein>
    <recommendedName>
        <fullName evidence="2">CBU-0592-like domain-containing protein</fullName>
    </recommendedName>
</protein>
<keyword evidence="4" id="KW-1185">Reference proteome</keyword>
<keyword evidence="1" id="KW-0472">Membrane</keyword>
<feature type="transmembrane region" description="Helical" evidence="1">
    <location>
        <begin position="61"/>
        <end position="82"/>
    </location>
</feature>
<reference evidence="3 4" key="1">
    <citation type="submission" date="2015-08" db="EMBL/GenBank/DDBJ databases">
        <title>Complete genome sequence of Rufibacter tibetensis strain 1351t, a radiation-resistant bacterium from tibet plateau.</title>
        <authorList>
            <person name="Dai J."/>
        </authorList>
    </citation>
    <scope>NUCLEOTIDE SEQUENCE [LARGE SCALE GENOMIC DNA]</scope>
    <source>
        <strain evidence="3 4">1351</strain>
    </source>
</reference>
<feature type="transmembrane region" description="Helical" evidence="1">
    <location>
        <begin position="39"/>
        <end position="55"/>
    </location>
</feature>